<proteinExistence type="predicted"/>
<feature type="domain" description="PTS EIIB type-2" evidence="2">
    <location>
        <begin position="1"/>
        <end position="88"/>
    </location>
</feature>
<sequence>MKIMVVCGNGLGSSFIMEMNVKKALTEIEKTAEVDHTDLTSARTVQADLFSGAADIVGQLDDGSRTIVTLENMMSIPEIISKIEPHLL</sequence>
<keyword evidence="4" id="KW-1185">Reference proteome</keyword>
<keyword evidence="1 3" id="KW-0808">Transferase</keyword>
<dbReference type="InterPro" id="IPR003501">
    <property type="entry name" value="PTS_EIIB_2/3"/>
</dbReference>
<dbReference type="Gene3D" id="3.40.50.2300">
    <property type="match status" value="1"/>
</dbReference>
<name>A0ABV6KCB4_9BACI</name>
<protein>
    <submittedName>
        <fullName evidence="3">PTS sugar transporter subunit IIB</fullName>
        <ecNumber evidence="3">2.7.1.-</ecNumber>
    </submittedName>
</protein>
<dbReference type="EMBL" id="JBHLUX010000027">
    <property type="protein sequence ID" value="MFC0470952.1"/>
    <property type="molecule type" value="Genomic_DNA"/>
</dbReference>
<dbReference type="Pfam" id="PF02302">
    <property type="entry name" value="PTS_IIB"/>
    <property type="match status" value="1"/>
</dbReference>
<keyword evidence="3" id="KW-0762">Sugar transport</keyword>
<dbReference type="CDD" id="cd05563">
    <property type="entry name" value="PTS_IIB_ascorbate"/>
    <property type="match status" value="1"/>
</dbReference>
<dbReference type="RefSeq" id="WP_335960840.1">
    <property type="nucleotide sequence ID" value="NZ_JAXBLX010000012.1"/>
</dbReference>
<evidence type="ECO:0000256" key="1">
    <source>
        <dbReference type="ARBA" id="ARBA00022679"/>
    </source>
</evidence>
<dbReference type="PROSITE" id="PS51099">
    <property type="entry name" value="PTS_EIIB_TYPE_2"/>
    <property type="match status" value="1"/>
</dbReference>
<dbReference type="Proteomes" id="UP001589838">
    <property type="component" value="Unassembled WGS sequence"/>
</dbReference>
<reference evidence="3 4" key="1">
    <citation type="submission" date="2024-09" db="EMBL/GenBank/DDBJ databases">
        <authorList>
            <person name="Sun Q."/>
            <person name="Mori K."/>
        </authorList>
    </citation>
    <scope>NUCLEOTIDE SEQUENCE [LARGE SCALE GENOMIC DNA]</scope>
    <source>
        <strain evidence="3 4">NCAIM B.02610</strain>
    </source>
</reference>
<keyword evidence="3" id="KW-0813">Transport</keyword>
<comment type="caution">
    <text evidence="3">The sequence shown here is derived from an EMBL/GenBank/DDBJ whole genome shotgun (WGS) entry which is preliminary data.</text>
</comment>
<evidence type="ECO:0000313" key="4">
    <source>
        <dbReference type="Proteomes" id="UP001589838"/>
    </source>
</evidence>
<dbReference type="EC" id="2.7.1.-" evidence="3"/>
<organism evidence="3 4">
    <name type="scientific">Halalkalibacter kiskunsagensis</name>
    <dbReference type="NCBI Taxonomy" id="1548599"/>
    <lineage>
        <taxon>Bacteria</taxon>
        <taxon>Bacillati</taxon>
        <taxon>Bacillota</taxon>
        <taxon>Bacilli</taxon>
        <taxon>Bacillales</taxon>
        <taxon>Bacillaceae</taxon>
        <taxon>Halalkalibacter</taxon>
    </lineage>
</organism>
<gene>
    <name evidence="3" type="ORF">ACFFHM_10705</name>
</gene>
<dbReference type="GO" id="GO:0016740">
    <property type="term" value="F:transferase activity"/>
    <property type="evidence" value="ECO:0007669"/>
    <property type="project" value="UniProtKB-KW"/>
</dbReference>
<evidence type="ECO:0000313" key="3">
    <source>
        <dbReference type="EMBL" id="MFC0470952.1"/>
    </source>
</evidence>
<evidence type="ECO:0000259" key="2">
    <source>
        <dbReference type="PROSITE" id="PS51099"/>
    </source>
</evidence>
<dbReference type="InterPro" id="IPR013011">
    <property type="entry name" value="PTS_EIIB_2"/>
</dbReference>
<dbReference type="SUPFAM" id="SSF52794">
    <property type="entry name" value="PTS system IIB component-like"/>
    <property type="match status" value="1"/>
</dbReference>
<accession>A0ABV6KCB4</accession>
<dbReference type="InterPro" id="IPR036095">
    <property type="entry name" value="PTS_EIIB-like_sf"/>
</dbReference>